<evidence type="ECO:0000313" key="3">
    <source>
        <dbReference type="EMBL" id="TRX37107.1"/>
    </source>
</evidence>
<sequence>MSKKKLIRITTIPLSLDKLLSGQLHFMNAFYDVIAVSSDNAYLQKIGNKEKTRTFSLAMSRKITPFLDLVAVVQLFLFLKKEKPLVVHSHTPKAGIVAMLAAKLARVPIRLHTVAGLPLMETNGPKRKLLEAVEKVTYSCATRIYPNSRGLFDFLVTNEFIAENKMKVIGNGSSNGIDTAYFSPDKISETQQKYLRISLGIQNDDFVFVFVGRLVGDKGINELVLAFKNANQHNKRLKLLLVGTPEMDLDPLQAVTQLEIAHHKNIISVGFQEDIRPYLAISDALVFPSYREGFPNVVLQAGAMGLPAIVTNINGCNEIIKDGQNGIIIPVKNSDAIEKVFFKLMKDKQLFKFLQSNARPMITSRFEQKEIWKLLRAEYQELETAWLKK</sequence>
<dbReference type="EMBL" id="VJZT01000014">
    <property type="protein sequence ID" value="TRX37107.1"/>
    <property type="molecule type" value="Genomic_DNA"/>
</dbReference>
<dbReference type="InterPro" id="IPR001296">
    <property type="entry name" value="Glyco_trans_1"/>
</dbReference>
<evidence type="ECO:0000313" key="4">
    <source>
        <dbReference type="Proteomes" id="UP000316371"/>
    </source>
</evidence>
<evidence type="ECO:0000259" key="1">
    <source>
        <dbReference type="Pfam" id="PF00534"/>
    </source>
</evidence>
<feature type="domain" description="Glycosyl transferase family 1" evidence="1">
    <location>
        <begin position="196"/>
        <end position="359"/>
    </location>
</feature>
<name>A0A553DWF3_9FLAO</name>
<dbReference type="AlphaFoldDB" id="A0A553DWF3"/>
<dbReference type="PANTHER" id="PTHR45947:SF3">
    <property type="entry name" value="SULFOQUINOVOSYL TRANSFERASE SQD2"/>
    <property type="match status" value="1"/>
</dbReference>
<gene>
    <name evidence="3" type="ORF">FNW21_12740</name>
</gene>
<comment type="caution">
    <text evidence="3">The sequence shown here is derived from an EMBL/GenBank/DDBJ whole genome shotgun (WGS) entry which is preliminary data.</text>
</comment>
<dbReference type="Proteomes" id="UP000316371">
    <property type="component" value="Unassembled WGS sequence"/>
</dbReference>
<keyword evidence="4" id="KW-1185">Reference proteome</keyword>
<proteinExistence type="predicted"/>
<dbReference type="Pfam" id="PF13579">
    <property type="entry name" value="Glyco_trans_4_4"/>
    <property type="match status" value="1"/>
</dbReference>
<accession>A0A553DWF3</accession>
<dbReference type="PANTHER" id="PTHR45947">
    <property type="entry name" value="SULFOQUINOVOSYL TRANSFERASE SQD2"/>
    <property type="match status" value="1"/>
</dbReference>
<evidence type="ECO:0000259" key="2">
    <source>
        <dbReference type="Pfam" id="PF13579"/>
    </source>
</evidence>
<dbReference type="Gene3D" id="3.40.50.2000">
    <property type="entry name" value="Glycogen Phosphorylase B"/>
    <property type="match status" value="2"/>
</dbReference>
<protein>
    <submittedName>
        <fullName evidence="3">Glycosyltransferase family 4 protein</fullName>
    </submittedName>
</protein>
<dbReference type="Pfam" id="PF00534">
    <property type="entry name" value="Glycos_transf_1"/>
    <property type="match status" value="1"/>
</dbReference>
<reference evidence="3 4" key="1">
    <citation type="submission" date="2019-07" db="EMBL/GenBank/DDBJ databases">
        <title>Novel species of Flavobacterium.</title>
        <authorList>
            <person name="Liu Q."/>
            <person name="Xin Y.-H."/>
        </authorList>
    </citation>
    <scope>NUCLEOTIDE SEQUENCE [LARGE SCALE GENOMIC DNA]</scope>
    <source>
        <strain evidence="3 4">LB1R34</strain>
    </source>
</reference>
<organism evidence="3 4">
    <name type="scientific">Flavobacterium restrictum</name>
    <dbReference type="NCBI Taxonomy" id="2594428"/>
    <lineage>
        <taxon>Bacteria</taxon>
        <taxon>Pseudomonadati</taxon>
        <taxon>Bacteroidota</taxon>
        <taxon>Flavobacteriia</taxon>
        <taxon>Flavobacteriales</taxon>
        <taxon>Flavobacteriaceae</taxon>
        <taxon>Flavobacterium</taxon>
    </lineage>
</organism>
<dbReference type="SUPFAM" id="SSF53756">
    <property type="entry name" value="UDP-Glycosyltransferase/glycogen phosphorylase"/>
    <property type="match status" value="1"/>
</dbReference>
<keyword evidence="3" id="KW-0808">Transferase</keyword>
<dbReference type="InterPro" id="IPR028098">
    <property type="entry name" value="Glyco_trans_4-like_N"/>
</dbReference>
<dbReference type="CDD" id="cd03808">
    <property type="entry name" value="GT4_CapM-like"/>
    <property type="match status" value="1"/>
</dbReference>
<dbReference type="GO" id="GO:0016757">
    <property type="term" value="F:glycosyltransferase activity"/>
    <property type="evidence" value="ECO:0007669"/>
    <property type="project" value="InterPro"/>
</dbReference>
<dbReference type="InterPro" id="IPR050194">
    <property type="entry name" value="Glycosyltransferase_grp1"/>
</dbReference>
<feature type="domain" description="Glycosyltransferase subfamily 4-like N-terminal" evidence="2">
    <location>
        <begin position="32"/>
        <end position="172"/>
    </location>
</feature>
<dbReference type="OrthoDB" id="9790710at2"/>